<evidence type="ECO:0000313" key="2">
    <source>
        <dbReference type="Proteomes" id="UP001265550"/>
    </source>
</evidence>
<dbReference type="Proteomes" id="UP001265550">
    <property type="component" value="Unassembled WGS sequence"/>
</dbReference>
<name>A0ABU1V999_9BURK</name>
<proteinExistence type="predicted"/>
<dbReference type="RefSeq" id="WP_204732208.1">
    <property type="nucleotide sequence ID" value="NZ_JAVDWE010000003.1"/>
</dbReference>
<comment type="caution">
    <text evidence="1">The sequence shown here is derived from an EMBL/GenBank/DDBJ whole genome shotgun (WGS) entry which is preliminary data.</text>
</comment>
<accession>A0ABU1V999</accession>
<gene>
    <name evidence="1" type="ORF">J2X09_001667</name>
</gene>
<sequence length="190" mass="21419">MPEAQQRFQGFIDLQKTLPENEPGTLSGTEVWLPGCSDADPHPHYVLFVRAAEFERDALVATCSQHLRQINWESENLEHKQSFVLMGAKETGIYVPLWSSGCLRISERQCTIRVVFIGSDWAVDTRHHLTGEDLDDYMIGCQVHMDSTGPHYKPWRMYSEETLNAMKGLSGNIEVPGRMVRTSVPAADLG</sequence>
<reference evidence="1 2" key="1">
    <citation type="submission" date="2023-07" db="EMBL/GenBank/DDBJ databases">
        <title>Sorghum-associated microbial communities from plants grown in Nebraska, USA.</title>
        <authorList>
            <person name="Schachtman D."/>
        </authorList>
    </citation>
    <scope>NUCLEOTIDE SEQUENCE [LARGE SCALE GENOMIC DNA]</scope>
    <source>
        <strain evidence="1 2">BE240</strain>
    </source>
</reference>
<keyword evidence="2" id="KW-1185">Reference proteome</keyword>
<organism evidence="1 2">
    <name type="scientific">Hydrogenophaga laconesensis</name>
    <dbReference type="NCBI Taxonomy" id="1805971"/>
    <lineage>
        <taxon>Bacteria</taxon>
        <taxon>Pseudomonadati</taxon>
        <taxon>Pseudomonadota</taxon>
        <taxon>Betaproteobacteria</taxon>
        <taxon>Burkholderiales</taxon>
        <taxon>Comamonadaceae</taxon>
        <taxon>Hydrogenophaga</taxon>
    </lineage>
</organism>
<evidence type="ECO:0000313" key="1">
    <source>
        <dbReference type="EMBL" id="MDR7093935.1"/>
    </source>
</evidence>
<dbReference type="EMBL" id="JAVDWE010000003">
    <property type="protein sequence ID" value="MDR7093935.1"/>
    <property type="molecule type" value="Genomic_DNA"/>
</dbReference>
<protein>
    <submittedName>
        <fullName evidence="1">Uncharacterized protein</fullName>
    </submittedName>
</protein>